<accession>A0A4S4EEG5</accession>
<evidence type="ECO:0000313" key="1">
    <source>
        <dbReference type="EMBL" id="THG14156.1"/>
    </source>
</evidence>
<comment type="caution">
    <text evidence="1">The sequence shown here is derived from an EMBL/GenBank/DDBJ whole genome shotgun (WGS) entry which is preliminary data.</text>
</comment>
<dbReference type="EMBL" id="SDRB02005531">
    <property type="protein sequence ID" value="THG14156.1"/>
    <property type="molecule type" value="Genomic_DNA"/>
</dbReference>
<organism evidence="1 2">
    <name type="scientific">Camellia sinensis var. sinensis</name>
    <name type="common">China tea</name>
    <dbReference type="NCBI Taxonomy" id="542762"/>
    <lineage>
        <taxon>Eukaryota</taxon>
        <taxon>Viridiplantae</taxon>
        <taxon>Streptophyta</taxon>
        <taxon>Embryophyta</taxon>
        <taxon>Tracheophyta</taxon>
        <taxon>Spermatophyta</taxon>
        <taxon>Magnoliopsida</taxon>
        <taxon>eudicotyledons</taxon>
        <taxon>Gunneridae</taxon>
        <taxon>Pentapetalae</taxon>
        <taxon>asterids</taxon>
        <taxon>Ericales</taxon>
        <taxon>Theaceae</taxon>
        <taxon>Camellia</taxon>
    </lineage>
</organism>
<name>A0A4S4EEG5_CAMSN</name>
<reference evidence="1 2" key="1">
    <citation type="journal article" date="2018" name="Proc. Natl. Acad. Sci. U.S.A.">
        <title>Draft genome sequence of Camellia sinensis var. sinensis provides insights into the evolution of the tea genome and tea quality.</title>
        <authorList>
            <person name="Wei C."/>
            <person name="Yang H."/>
            <person name="Wang S."/>
            <person name="Zhao J."/>
            <person name="Liu C."/>
            <person name="Gao L."/>
            <person name="Xia E."/>
            <person name="Lu Y."/>
            <person name="Tai Y."/>
            <person name="She G."/>
            <person name="Sun J."/>
            <person name="Cao H."/>
            <person name="Tong W."/>
            <person name="Gao Q."/>
            <person name="Li Y."/>
            <person name="Deng W."/>
            <person name="Jiang X."/>
            <person name="Wang W."/>
            <person name="Chen Q."/>
            <person name="Zhang S."/>
            <person name="Li H."/>
            <person name="Wu J."/>
            <person name="Wang P."/>
            <person name="Li P."/>
            <person name="Shi C."/>
            <person name="Zheng F."/>
            <person name="Jian J."/>
            <person name="Huang B."/>
            <person name="Shan D."/>
            <person name="Shi M."/>
            <person name="Fang C."/>
            <person name="Yue Y."/>
            <person name="Li F."/>
            <person name="Li D."/>
            <person name="Wei S."/>
            <person name="Han B."/>
            <person name="Jiang C."/>
            <person name="Yin Y."/>
            <person name="Xia T."/>
            <person name="Zhang Z."/>
            <person name="Bennetzen J.L."/>
            <person name="Zhao S."/>
            <person name="Wan X."/>
        </authorList>
    </citation>
    <scope>NUCLEOTIDE SEQUENCE [LARGE SCALE GENOMIC DNA]</scope>
    <source>
        <strain evidence="2">cv. Shuchazao</strain>
        <tissue evidence="1">Leaf</tissue>
    </source>
</reference>
<evidence type="ECO:0000313" key="2">
    <source>
        <dbReference type="Proteomes" id="UP000306102"/>
    </source>
</evidence>
<gene>
    <name evidence="1" type="ORF">TEA_020576</name>
</gene>
<dbReference type="AlphaFoldDB" id="A0A4S4EEG5"/>
<keyword evidence="2" id="KW-1185">Reference proteome</keyword>
<dbReference type="Proteomes" id="UP000306102">
    <property type="component" value="Unassembled WGS sequence"/>
</dbReference>
<proteinExistence type="predicted"/>
<protein>
    <submittedName>
        <fullName evidence="1">Uncharacterized protein</fullName>
    </submittedName>
</protein>
<sequence>MHLAIGKGSRSFDVLICDISTTTSKSDKIGPYGARDHIKMLFCQGVNCSDGVSLSHKLFRCAASMQVCPTTTTWFCLCCQRQTSKALFRMPSYPSDFKISTESSRLELLSKPLSPFVGYCYKDYNQNFSVIYGCQG</sequence>